<dbReference type="Proteomes" id="UP001150062">
    <property type="component" value="Unassembled WGS sequence"/>
</dbReference>
<evidence type="ECO:0000313" key="3">
    <source>
        <dbReference type="Proteomes" id="UP001150062"/>
    </source>
</evidence>
<gene>
    <name evidence="2" type="ORF">M0813_19633</name>
</gene>
<feature type="compositionally biased region" description="Polar residues" evidence="1">
    <location>
        <begin position="208"/>
        <end position="231"/>
    </location>
</feature>
<evidence type="ECO:0000256" key="1">
    <source>
        <dbReference type="SAM" id="MobiDB-lite"/>
    </source>
</evidence>
<sequence length="698" mass="80376">MSKKYFLNITQQKLISPPFGHNQEIEQISVLGPFHYSEITPQQIMESLSDRFVLGYNYLFYIPGSSLTFENPNVKKRWVWNSNTNQYNCNSDLVAFLIHSSHFIPKKTSITPEGVFVTIRYLESDSNSYVMKRKNGIRSRHSSKLKGMSVKVQAIRIITGSDQIPKTFWSLKQLVEFESSKSCQQIPTPKYNINSASGPIEAKLHQGQTDNFNTNSKSGQSTGTSPLQSKTEPTETRAPCIPNFGILKNQSQQFQPTNEKEKTNKISVTNEKNNFQIKNLPLDLKQDTEERKRLFTLGFLNNAYNPNFQLNKTPLEDGGNEGSYDSVQTGEKRRRTNYNESKPCLSTQLDSIHRTENLGLPQSIINNMSNDDHKTTTTTTTTTTTKNRPDTRTGTISGIEITGNNAPKEKCKVAQDLTLKGQELKKFAFDPNENENINTTDTLGSTKRTELFDLGFSVLENQPKKKNIQNSTIASKVLSSVNVQFNKEHQLIRKKFFIKNRKKVFGVLNHRHPPSFTDFDFLEKNPEKMLIKSLNQVNHKKLKRKGYKKKNISYNEKNQLLSSASLIFSLSNDPCFSYSMNIINELENNFQFNKYVLYLETHQTRYELSLQKDQLFTLSKVINPTIYNYKKLVDTFIPMKSNCKIITILKWDDIKWSKKSIIFDNFLIHPIKLFWFKRTNSLESFDPPSHFNPLLKQI</sequence>
<feature type="region of interest" description="Disordered" evidence="1">
    <location>
        <begin position="310"/>
        <end position="338"/>
    </location>
</feature>
<name>A0ABQ8YMN3_9EUKA</name>
<keyword evidence="3" id="KW-1185">Reference proteome</keyword>
<feature type="region of interest" description="Disordered" evidence="1">
    <location>
        <begin position="208"/>
        <end position="242"/>
    </location>
</feature>
<accession>A0ABQ8YMN3</accession>
<comment type="caution">
    <text evidence="2">The sequence shown here is derived from an EMBL/GenBank/DDBJ whole genome shotgun (WGS) entry which is preliminary data.</text>
</comment>
<organism evidence="2 3">
    <name type="scientific">Anaeramoeba flamelloides</name>
    <dbReference type="NCBI Taxonomy" id="1746091"/>
    <lineage>
        <taxon>Eukaryota</taxon>
        <taxon>Metamonada</taxon>
        <taxon>Anaeramoebidae</taxon>
        <taxon>Anaeramoeba</taxon>
    </lineage>
</organism>
<reference evidence="2" key="1">
    <citation type="submission" date="2022-08" db="EMBL/GenBank/DDBJ databases">
        <title>Novel sulfate-reducing endosymbionts in the free-living metamonad Anaeramoeba.</title>
        <authorList>
            <person name="Jerlstrom-Hultqvist J."/>
            <person name="Cepicka I."/>
            <person name="Gallot-Lavallee L."/>
            <person name="Salas-Leiva D."/>
            <person name="Curtis B.A."/>
            <person name="Zahonova K."/>
            <person name="Pipaliya S."/>
            <person name="Dacks J."/>
            <person name="Roger A.J."/>
        </authorList>
    </citation>
    <scope>NUCLEOTIDE SEQUENCE</scope>
    <source>
        <strain evidence="2">Schooner1</strain>
    </source>
</reference>
<feature type="region of interest" description="Disordered" evidence="1">
    <location>
        <begin position="364"/>
        <end position="394"/>
    </location>
</feature>
<evidence type="ECO:0000313" key="2">
    <source>
        <dbReference type="EMBL" id="KAJ6245874.1"/>
    </source>
</evidence>
<dbReference type="EMBL" id="JAOAOG010000140">
    <property type="protein sequence ID" value="KAJ6245874.1"/>
    <property type="molecule type" value="Genomic_DNA"/>
</dbReference>
<protein>
    <submittedName>
        <fullName evidence="2">Uncharacterized protein</fullName>
    </submittedName>
</protein>
<feature type="compositionally biased region" description="Low complexity" evidence="1">
    <location>
        <begin position="376"/>
        <end position="385"/>
    </location>
</feature>
<proteinExistence type="predicted"/>